<protein>
    <submittedName>
        <fullName evidence="3">Phage tail family protein</fullName>
    </submittedName>
    <submittedName>
        <fullName evidence="2">Phage tail protein</fullName>
    </submittedName>
</protein>
<dbReference type="OrthoDB" id="2913118at2"/>
<reference evidence="3 5" key="3">
    <citation type="submission" date="2023-03" db="EMBL/GenBank/DDBJ databases">
        <title>Agriculturally important microbes genome sequencing.</title>
        <authorList>
            <person name="Dunlap C."/>
        </authorList>
    </citation>
    <scope>NUCLEOTIDE SEQUENCE [LARGE SCALE GENOMIC DNA]</scope>
    <source>
        <strain evidence="3 5">CBP-3203</strain>
    </source>
</reference>
<dbReference type="EMBL" id="JARRTL010000058">
    <property type="protein sequence ID" value="MEC0487973.1"/>
    <property type="molecule type" value="Genomic_DNA"/>
</dbReference>
<comment type="caution">
    <text evidence="2">The sequence shown here is derived from an EMBL/GenBank/DDBJ whole genome shotgun (WGS) entry which is preliminary data.</text>
</comment>
<dbReference type="EMBL" id="LECW02000031">
    <property type="protein sequence ID" value="KRT92697.1"/>
    <property type="molecule type" value="Genomic_DNA"/>
</dbReference>
<evidence type="ECO:0000313" key="4">
    <source>
        <dbReference type="Proteomes" id="UP000036168"/>
    </source>
</evidence>
<reference evidence="2" key="2">
    <citation type="submission" date="2015-10" db="EMBL/GenBank/DDBJ databases">
        <authorList>
            <person name="Gilbert D.G."/>
        </authorList>
    </citation>
    <scope>NUCLEOTIDE SEQUENCE</scope>
    <source>
        <strain evidence="2">GO-13</strain>
    </source>
</reference>
<dbReference type="Proteomes" id="UP000036168">
    <property type="component" value="Unassembled WGS sequence"/>
</dbReference>
<evidence type="ECO:0000259" key="1">
    <source>
        <dbReference type="Pfam" id="PF05709"/>
    </source>
</evidence>
<dbReference type="Gene3D" id="2.40.30.200">
    <property type="match status" value="1"/>
</dbReference>
<dbReference type="AlphaFoldDB" id="A0A0T6BM34"/>
<proteinExistence type="predicted"/>
<dbReference type="Proteomes" id="UP001341297">
    <property type="component" value="Unassembled WGS sequence"/>
</dbReference>
<reference evidence="2 4" key="1">
    <citation type="journal article" date="2015" name="Int. J. Syst. Evol. Microbiol.">
        <title>Bacillus glycinifermentans sp. nov., isolated from fermented soybean paste.</title>
        <authorList>
            <person name="Kim S.J."/>
            <person name="Dunlap C.A."/>
            <person name="Kwon S.W."/>
            <person name="Rooney A.P."/>
        </authorList>
    </citation>
    <scope>NUCLEOTIDE SEQUENCE [LARGE SCALE GENOMIC DNA]</scope>
    <source>
        <strain evidence="2 4">GO-13</strain>
    </source>
</reference>
<keyword evidence="5" id="KW-1185">Reference proteome</keyword>
<dbReference type="InterPro" id="IPR008841">
    <property type="entry name" value="Siphovirus-type_tail_N"/>
</dbReference>
<sequence>MNLYLDFNNGLGEQSLSSLLPHFKVQSFTPDSPGIERETVKIPRISGLVLPQHPRDVVFKERSIKVEILLNSIIAENFYQYRRELYALLVKPYPYYISTDLLPNLRFLVTCDGSFSIPKEKQKNQTSFTVDFNNISGLAESKSTSLTKQNFQGEYWSPGMNIQMRDDLEYTFKNRKRFQVYNTGDAYINPMQHDYNVTLRAKGKNVTIINHTSGEKLKIEHELKKSQPVTFIKQYTVINNKAVKTSGRLPGLDVGMNDFEIQNTDDFEITFDTRFYYA</sequence>
<dbReference type="Pfam" id="PF05709">
    <property type="entry name" value="Sipho_tail"/>
    <property type="match status" value="1"/>
</dbReference>
<feature type="domain" description="Siphovirus-type tail component RIFT-related" evidence="1">
    <location>
        <begin position="25"/>
        <end position="133"/>
    </location>
</feature>
<evidence type="ECO:0000313" key="2">
    <source>
        <dbReference type="EMBL" id="KRT92697.1"/>
    </source>
</evidence>
<accession>A0A0T6BM34</accession>
<evidence type="ECO:0000313" key="5">
    <source>
        <dbReference type="Proteomes" id="UP001341297"/>
    </source>
</evidence>
<evidence type="ECO:0000313" key="3">
    <source>
        <dbReference type="EMBL" id="MEC0487973.1"/>
    </source>
</evidence>
<dbReference type="RefSeq" id="WP_057957670.1">
    <property type="nucleotide sequence ID" value="NZ_CP023481.1"/>
</dbReference>
<name>A0A0T6BM34_9BACI</name>
<gene>
    <name evidence="2" type="ORF">AB447_222420</name>
    <name evidence="3" type="ORF">P8828_24820</name>
</gene>
<organism evidence="2 4">
    <name type="scientific">Bacillus glycinifermentans</name>
    <dbReference type="NCBI Taxonomy" id="1664069"/>
    <lineage>
        <taxon>Bacteria</taxon>
        <taxon>Bacillati</taxon>
        <taxon>Bacillota</taxon>
        <taxon>Bacilli</taxon>
        <taxon>Bacillales</taxon>
        <taxon>Bacillaceae</taxon>
        <taxon>Bacillus</taxon>
    </lineage>
</organism>